<keyword evidence="10 14" id="KW-1208">Phospholipid metabolism</keyword>
<evidence type="ECO:0000256" key="10">
    <source>
        <dbReference type="ARBA" id="ARBA00023264"/>
    </source>
</evidence>
<keyword evidence="9 14" id="KW-0594">Phospholipid biosynthesis</keyword>
<accession>A0A6U2H169</accession>
<dbReference type="SMART" id="SM00563">
    <property type="entry name" value="PlsC"/>
    <property type="match status" value="1"/>
</dbReference>
<organism evidence="17">
    <name type="scientific">Hemiselmis andersenii</name>
    <name type="common">Cryptophyte alga</name>
    <dbReference type="NCBI Taxonomy" id="464988"/>
    <lineage>
        <taxon>Eukaryota</taxon>
        <taxon>Cryptophyceae</taxon>
        <taxon>Cryptomonadales</taxon>
        <taxon>Hemiselmidaceae</taxon>
        <taxon>Hemiselmis</taxon>
    </lineage>
</organism>
<dbReference type="EC" id="2.3.1.51" evidence="14"/>
<evidence type="ECO:0000256" key="1">
    <source>
        <dbReference type="ARBA" id="ARBA00004417"/>
    </source>
</evidence>
<evidence type="ECO:0000256" key="8">
    <source>
        <dbReference type="ARBA" id="ARBA00023136"/>
    </source>
</evidence>
<dbReference type="GO" id="GO:0005886">
    <property type="term" value="C:plasma membrane"/>
    <property type="evidence" value="ECO:0007669"/>
    <property type="project" value="UniProtKB-SubCell"/>
</dbReference>
<proteinExistence type="inferred from homology"/>
<evidence type="ECO:0000256" key="6">
    <source>
        <dbReference type="ARBA" id="ARBA00022679"/>
    </source>
</evidence>
<dbReference type="NCBIfam" id="TIGR00530">
    <property type="entry name" value="AGP_acyltrn"/>
    <property type="match status" value="1"/>
</dbReference>
<reference evidence="17" key="1">
    <citation type="submission" date="2021-01" db="EMBL/GenBank/DDBJ databases">
        <authorList>
            <person name="Corre E."/>
            <person name="Pelletier E."/>
            <person name="Niang G."/>
            <person name="Scheremetjew M."/>
            <person name="Finn R."/>
            <person name="Kale V."/>
            <person name="Holt S."/>
            <person name="Cochrane G."/>
            <person name="Meng A."/>
            <person name="Brown T."/>
            <person name="Cohen L."/>
        </authorList>
    </citation>
    <scope>NUCLEOTIDE SEQUENCE</scope>
    <source>
        <strain evidence="17">CCMP644</strain>
    </source>
</reference>
<gene>
    <name evidence="17" type="ORF">HAND00432_LOCUS13785</name>
</gene>
<keyword evidence="3" id="KW-1003">Cell membrane</keyword>
<dbReference type="AlphaFoldDB" id="A0A6U2H169"/>
<evidence type="ECO:0000256" key="12">
    <source>
        <dbReference type="ARBA" id="ARBA00025707"/>
    </source>
</evidence>
<dbReference type="EMBL" id="HBFX01022589">
    <property type="protein sequence ID" value="CAD8959260.1"/>
    <property type="molecule type" value="Transcribed_RNA"/>
</dbReference>
<keyword evidence="11 14" id="KW-0012">Acyltransferase</keyword>
<keyword evidence="8 15" id="KW-0472">Membrane</keyword>
<feature type="transmembrane region" description="Helical" evidence="15">
    <location>
        <begin position="27"/>
        <end position="50"/>
    </location>
</feature>
<evidence type="ECO:0000256" key="7">
    <source>
        <dbReference type="ARBA" id="ARBA00023098"/>
    </source>
</evidence>
<name>A0A6U2H169_HEMAN</name>
<evidence type="ECO:0000256" key="9">
    <source>
        <dbReference type="ARBA" id="ARBA00023209"/>
    </source>
</evidence>
<dbReference type="InterPro" id="IPR002123">
    <property type="entry name" value="Plipid/glycerol_acylTrfase"/>
</dbReference>
<dbReference type="GO" id="GO:0003841">
    <property type="term" value="F:1-acylglycerol-3-phosphate O-acyltransferase activity"/>
    <property type="evidence" value="ECO:0007669"/>
    <property type="project" value="UniProtKB-UniRule"/>
</dbReference>
<keyword evidence="15" id="KW-0812">Transmembrane</keyword>
<keyword evidence="4 14" id="KW-0444">Lipid biosynthesis</keyword>
<feature type="domain" description="Phospholipid/glycerol acyltransferase" evidence="16">
    <location>
        <begin position="96"/>
        <end position="211"/>
    </location>
</feature>
<dbReference type="GO" id="GO:0006654">
    <property type="term" value="P:phosphatidic acid biosynthetic process"/>
    <property type="evidence" value="ECO:0007669"/>
    <property type="project" value="TreeGrafter"/>
</dbReference>
<keyword evidence="15" id="KW-1133">Transmembrane helix</keyword>
<evidence type="ECO:0000256" key="5">
    <source>
        <dbReference type="ARBA" id="ARBA00022519"/>
    </source>
</evidence>
<evidence type="ECO:0000313" key="17">
    <source>
        <dbReference type="EMBL" id="CAD8959260.1"/>
    </source>
</evidence>
<dbReference type="PANTHER" id="PTHR10434">
    <property type="entry name" value="1-ACYL-SN-GLYCEROL-3-PHOSPHATE ACYLTRANSFERASE"/>
    <property type="match status" value="1"/>
</dbReference>
<evidence type="ECO:0000256" key="14">
    <source>
        <dbReference type="RuleBase" id="RU361267"/>
    </source>
</evidence>
<dbReference type="InterPro" id="IPR004552">
    <property type="entry name" value="AGP_acyltrans"/>
</dbReference>
<feature type="transmembrane region" description="Helical" evidence="15">
    <location>
        <begin position="62"/>
        <end position="85"/>
    </location>
</feature>
<dbReference type="CDD" id="cd07989">
    <property type="entry name" value="LPLAT_AGPAT-like"/>
    <property type="match status" value="1"/>
</dbReference>
<evidence type="ECO:0000256" key="2">
    <source>
        <dbReference type="ARBA" id="ARBA00008655"/>
    </source>
</evidence>
<evidence type="ECO:0000256" key="15">
    <source>
        <dbReference type="SAM" id="Phobius"/>
    </source>
</evidence>
<keyword evidence="6 14" id="KW-0808">Transferase</keyword>
<comment type="pathway">
    <text evidence="12">Phospholipid metabolism.</text>
</comment>
<protein>
    <recommendedName>
        <fullName evidence="14">1-acyl-sn-glycerol-3-phosphate acyltransferase</fullName>
        <ecNumber evidence="14">2.3.1.51</ecNumber>
    </recommendedName>
</protein>
<comment type="subcellular location">
    <subcellularLocation>
        <location evidence="1">Cell inner membrane</location>
        <topology evidence="1">Peripheral membrane protein</topology>
    </subcellularLocation>
</comment>
<comment type="function">
    <text evidence="13">Converts lysophosphatidic acid (LPA) into phosphatidic acid by incorporating acyl moiety at the 2 position.</text>
</comment>
<evidence type="ECO:0000256" key="3">
    <source>
        <dbReference type="ARBA" id="ARBA00022475"/>
    </source>
</evidence>
<comment type="domain">
    <text evidence="14">The HXXXXD motif is essential for acyltransferase activity and may constitute the binding site for the phosphate moiety of the glycerol-3-phosphate.</text>
</comment>
<dbReference type="PANTHER" id="PTHR10434:SF59">
    <property type="entry name" value="1-ACYL-SN-GLYCEROL-3-PHOSPHATE ACYLTRANSFERASE"/>
    <property type="match status" value="1"/>
</dbReference>
<comment type="catalytic activity">
    <reaction evidence="14">
        <text>a 1-acyl-sn-glycero-3-phosphate + an acyl-CoA = a 1,2-diacyl-sn-glycero-3-phosphate + CoA</text>
        <dbReference type="Rhea" id="RHEA:19709"/>
        <dbReference type="ChEBI" id="CHEBI:57287"/>
        <dbReference type="ChEBI" id="CHEBI:57970"/>
        <dbReference type="ChEBI" id="CHEBI:58342"/>
        <dbReference type="ChEBI" id="CHEBI:58608"/>
        <dbReference type="EC" id="2.3.1.51"/>
    </reaction>
</comment>
<sequence length="297" mass="33039">MGTAAKSGAKARRDGTGDRKPSVLRTLLLILCIIVFCPLTGIPGILALLFAPIFGLCNVQTFTWRCSVCFFRILLWAAGCSYTVVGMENLDESKTYFFCSNHESHFDVPLIFSTLPFWLISIAKKSLMYIPVFGWAVAAGGTVWIDRKNTEKALSSMSSAEKSLRKRPRSVIVFPEGTRSRDGKLQPFKKGGVVLAIQTGMPIVPVCVHNTLHVVEKGGRWVTPQALTVCYGKPIPTDKLTFDDRDELVKKLEQAIAELKKKAPLYSGRNPKPEPFWRCWLRTPPPSVKDAWGRVPP</sequence>
<dbReference type="SUPFAM" id="SSF69593">
    <property type="entry name" value="Glycerol-3-phosphate (1)-acyltransferase"/>
    <property type="match status" value="1"/>
</dbReference>
<evidence type="ECO:0000259" key="16">
    <source>
        <dbReference type="SMART" id="SM00563"/>
    </source>
</evidence>
<feature type="transmembrane region" description="Helical" evidence="15">
    <location>
        <begin position="128"/>
        <end position="145"/>
    </location>
</feature>
<keyword evidence="7 14" id="KW-0443">Lipid metabolism</keyword>
<comment type="similarity">
    <text evidence="2 14">Belongs to the 1-acyl-sn-glycerol-3-phosphate acyltransferase family.</text>
</comment>
<evidence type="ECO:0000256" key="4">
    <source>
        <dbReference type="ARBA" id="ARBA00022516"/>
    </source>
</evidence>
<evidence type="ECO:0000256" key="13">
    <source>
        <dbReference type="ARBA" id="ARBA00037183"/>
    </source>
</evidence>
<keyword evidence="5" id="KW-0997">Cell inner membrane</keyword>
<evidence type="ECO:0000256" key="11">
    <source>
        <dbReference type="ARBA" id="ARBA00023315"/>
    </source>
</evidence>
<dbReference type="Pfam" id="PF01553">
    <property type="entry name" value="Acyltransferase"/>
    <property type="match status" value="1"/>
</dbReference>